<organism evidence="1 2">
    <name type="scientific">Bradyrhizobium yuanmingense</name>
    <dbReference type="NCBI Taxonomy" id="108015"/>
    <lineage>
        <taxon>Bacteria</taxon>
        <taxon>Pseudomonadati</taxon>
        <taxon>Pseudomonadota</taxon>
        <taxon>Alphaproteobacteria</taxon>
        <taxon>Hyphomicrobiales</taxon>
        <taxon>Nitrobacteraceae</taxon>
        <taxon>Bradyrhizobium</taxon>
    </lineage>
</organism>
<evidence type="ECO:0008006" key="3">
    <source>
        <dbReference type="Google" id="ProtNLM"/>
    </source>
</evidence>
<dbReference type="Proteomes" id="UP000051380">
    <property type="component" value="Unassembled WGS sequence"/>
</dbReference>
<gene>
    <name evidence="1" type="ORF">AOQ72_04965</name>
</gene>
<dbReference type="Pfam" id="PF14281">
    <property type="entry name" value="PDDEXK_4"/>
    <property type="match status" value="1"/>
</dbReference>
<evidence type="ECO:0000313" key="1">
    <source>
        <dbReference type="EMBL" id="KRP85077.1"/>
    </source>
</evidence>
<protein>
    <recommendedName>
        <fullName evidence="3">PD-(D/E)XK nuclease superfamily protein</fullName>
    </recommendedName>
</protein>
<name>A0A0R3BHZ4_9BRAD</name>
<comment type="caution">
    <text evidence="1">The sequence shown here is derived from an EMBL/GenBank/DDBJ whole genome shotgun (WGS) entry which is preliminary data.</text>
</comment>
<dbReference type="InterPro" id="IPR029470">
    <property type="entry name" value="PDDEXK_4"/>
</dbReference>
<reference evidence="1 2" key="1">
    <citation type="submission" date="2015-09" db="EMBL/GenBank/DDBJ databases">
        <title>Draft Genome Sequence of the Strain BR 3267 (Bradyrhizobium yuanmingense) recommended as inoculant for cowpea in Brazil.</title>
        <authorList>
            <person name="Simoes-Araujo J.L."/>
            <person name="Zilli J.E."/>
        </authorList>
    </citation>
    <scope>NUCLEOTIDE SEQUENCE [LARGE SCALE GENOMIC DNA]</scope>
    <source>
        <strain evidence="1 2">BR3267</strain>
    </source>
</reference>
<accession>A0A0R3BHZ4</accession>
<evidence type="ECO:0000313" key="2">
    <source>
        <dbReference type="Proteomes" id="UP000051380"/>
    </source>
</evidence>
<sequence length="304" mass="33295">METQYAFLSGRIDLVVFADDNPLIAIENKIDAPIGAGKGDDDQLATYGQWIVSTNQSSFPAVVCLLTHIREPSEDFLDGGKKSGGATPHVLKWGLLSAILKDVAGGLVADTTTLISELLLFLGEMNMDHDFAGRDDFAAALVYLRAGSRMDHTFDTIYQHVKKLPGCFATGSSIHEMSLHYDTKYSLIWGWKYLSHPSLSGLFFGYGIALSPALTFAGAAAPTRDAVFLCVGAEGNRSMQALRHAKDIPEKPWTFADLGEWSAVICFKSFHSFMADPEKFAPQMIEWINEISSDVNEFVASNLK</sequence>
<dbReference type="EMBL" id="LJYF01000054">
    <property type="protein sequence ID" value="KRP85077.1"/>
    <property type="molecule type" value="Genomic_DNA"/>
</dbReference>
<proteinExistence type="predicted"/>
<dbReference type="AlphaFoldDB" id="A0A0R3BHZ4"/>